<dbReference type="Pfam" id="PF01119">
    <property type="entry name" value="DNA_mis_repair"/>
    <property type="match status" value="1"/>
</dbReference>
<feature type="compositionally biased region" description="Basic and acidic residues" evidence="6">
    <location>
        <begin position="737"/>
        <end position="749"/>
    </location>
</feature>
<name>A0A9P6DLW0_9AGAM</name>
<dbReference type="Gene3D" id="3.30.565.10">
    <property type="entry name" value="Histidine kinase-like ATPase, C-terminal domain"/>
    <property type="match status" value="1"/>
</dbReference>
<dbReference type="FunFam" id="3.30.230.10:FF:000014">
    <property type="entry name" value="DNA mismatch repair protein Mlh1"/>
    <property type="match status" value="1"/>
</dbReference>
<dbReference type="Gene3D" id="3.30.230.10">
    <property type="match status" value="1"/>
</dbReference>
<feature type="region of interest" description="Disordered" evidence="6">
    <location>
        <begin position="266"/>
        <end position="312"/>
    </location>
</feature>
<evidence type="ECO:0000259" key="7">
    <source>
        <dbReference type="SMART" id="SM01340"/>
    </source>
</evidence>
<sequence>MPLIQGLRDGGTIYGLYPLVSTRGHSFPRPIIRLDEALIIHRPSSALKELLENSLDAHSRHIRVTVKEGGLKLLQIQDDGCGIRKSDLPILCNRHTTSKLSKFSDLSRLSTYGFRGEALASISYVAHLSVITKARRCAWKMAYEGGRPIGSNAGNNDVVDPKPCAGNEGTIITVEDLFYNTPTRLSALRSPSDEYARILDVVTRYAVHNPHVSFTCKKAGLSTPDISTPSSISNSNLGTSGLIKLLYGPSIARDLVRVIASSSKKTRATVRSRQRRQVSGKDDVIGGASDKDENAMDIDENNDEESSDDGDIVDPETEWEAEAYITNANYHMKKMVFLLFINHRSVESSRLKRAVEAVYCGILPKGTFPFVYLSLDIDPAGVDVNVHPTKREVHFLKEDQITEAVTDKIQNALAGQSQSRTFEYQTLLTGELPKSTTASQQLRDRGPKIRDDDQAGPSKSRTSSASTPQSKAYPQHKVRGATQHDRTLESMFPATHPSNTLVSEERPSPNHSSSETKGPMKAREANHRRIKESECFLQSVIDLRANVAKSKHKGLSEILKDFTFVGIVDLNRSISLIQHSTKLFIVNHAVLSEELFYQIGLRQFGDLGKLHLDPPPDLEALIRLAIACEHGLQECGLEPETVTQSIVSLLIDQREMLEEYFSLVISQSGKVESLPMLLKNYTPNLDRLPLFLMRLGPQVNWTSEKECFESFLRELAFFHSPGPVVPDSPSPNDAPESDPKEDGEVEKSERWQIEHREYLIPPKSMVDVGSGSKSWDGSGSAVVQVASLPDLYRVFERC</sequence>
<comment type="subcellular location">
    <subcellularLocation>
        <location evidence="1">Nucleus</location>
    </subcellularLocation>
</comment>
<dbReference type="InterPro" id="IPR013507">
    <property type="entry name" value="DNA_mismatch_S5_2-like"/>
</dbReference>
<dbReference type="OrthoDB" id="10263226at2759"/>
<feature type="region of interest" description="Disordered" evidence="6">
    <location>
        <begin position="433"/>
        <end position="527"/>
    </location>
</feature>
<evidence type="ECO:0000256" key="3">
    <source>
        <dbReference type="ARBA" id="ARBA00022763"/>
    </source>
</evidence>
<dbReference type="InterPro" id="IPR014721">
    <property type="entry name" value="Ribsml_uS5_D2-typ_fold_subgr"/>
</dbReference>
<evidence type="ECO:0000313" key="9">
    <source>
        <dbReference type="Proteomes" id="UP000886523"/>
    </source>
</evidence>
<dbReference type="Pfam" id="PF16413">
    <property type="entry name" value="Mlh1_C"/>
    <property type="match status" value="1"/>
</dbReference>
<dbReference type="GO" id="GO:0032389">
    <property type="term" value="C:MutLalpha complex"/>
    <property type="evidence" value="ECO:0007669"/>
    <property type="project" value="TreeGrafter"/>
</dbReference>
<dbReference type="GO" id="GO:0006298">
    <property type="term" value="P:mismatch repair"/>
    <property type="evidence" value="ECO:0007669"/>
    <property type="project" value="InterPro"/>
</dbReference>
<keyword evidence="9" id="KW-1185">Reference proteome</keyword>
<keyword evidence="3" id="KW-0227">DNA damage</keyword>
<evidence type="ECO:0000256" key="4">
    <source>
        <dbReference type="ARBA" id="ARBA00023204"/>
    </source>
</evidence>
<reference evidence="8" key="1">
    <citation type="journal article" date="2020" name="Nat. Commun.">
        <title>Large-scale genome sequencing of mycorrhizal fungi provides insights into the early evolution of symbiotic traits.</title>
        <authorList>
            <person name="Miyauchi S."/>
            <person name="Kiss E."/>
            <person name="Kuo A."/>
            <person name="Drula E."/>
            <person name="Kohler A."/>
            <person name="Sanchez-Garcia M."/>
            <person name="Morin E."/>
            <person name="Andreopoulos B."/>
            <person name="Barry K.W."/>
            <person name="Bonito G."/>
            <person name="Buee M."/>
            <person name="Carver A."/>
            <person name="Chen C."/>
            <person name="Cichocki N."/>
            <person name="Clum A."/>
            <person name="Culley D."/>
            <person name="Crous P.W."/>
            <person name="Fauchery L."/>
            <person name="Girlanda M."/>
            <person name="Hayes R.D."/>
            <person name="Keri Z."/>
            <person name="LaButti K."/>
            <person name="Lipzen A."/>
            <person name="Lombard V."/>
            <person name="Magnuson J."/>
            <person name="Maillard F."/>
            <person name="Murat C."/>
            <person name="Nolan M."/>
            <person name="Ohm R.A."/>
            <person name="Pangilinan J."/>
            <person name="Pereira M.F."/>
            <person name="Perotto S."/>
            <person name="Peter M."/>
            <person name="Pfister S."/>
            <person name="Riley R."/>
            <person name="Sitrit Y."/>
            <person name="Stielow J.B."/>
            <person name="Szollosi G."/>
            <person name="Zifcakova L."/>
            <person name="Stursova M."/>
            <person name="Spatafora J.W."/>
            <person name="Tedersoo L."/>
            <person name="Vaario L.M."/>
            <person name="Yamada A."/>
            <person name="Yan M."/>
            <person name="Wang P."/>
            <person name="Xu J."/>
            <person name="Bruns T."/>
            <person name="Baldrian P."/>
            <person name="Vilgalys R."/>
            <person name="Dunand C."/>
            <person name="Henrissat B."/>
            <person name="Grigoriev I.V."/>
            <person name="Hibbett D."/>
            <person name="Nagy L.G."/>
            <person name="Martin F.M."/>
        </authorList>
    </citation>
    <scope>NUCLEOTIDE SEQUENCE</scope>
    <source>
        <strain evidence="8">UP504</strain>
    </source>
</reference>
<feature type="compositionally biased region" description="Basic residues" evidence="6">
    <location>
        <begin position="266"/>
        <end position="278"/>
    </location>
</feature>
<feature type="domain" description="DNA mismatch repair protein S5" evidence="7">
    <location>
        <begin position="243"/>
        <end position="414"/>
    </location>
</feature>
<dbReference type="GO" id="GO:0140664">
    <property type="term" value="F:ATP-dependent DNA damage sensor activity"/>
    <property type="evidence" value="ECO:0007669"/>
    <property type="project" value="InterPro"/>
</dbReference>
<dbReference type="AlphaFoldDB" id="A0A9P6DLW0"/>
<evidence type="ECO:0000256" key="5">
    <source>
        <dbReference type="ARBA" id="ARBA00023242"/>
    </source>
</evidence>
<feature type="region of interest" description="Disordered" evidence="6">
    <location>
        <begin position="722"/>
        <end position="749"/>
    </location>
</feature>
<comment type="caution">
    <text evidence="8">The sequence shown here is derived from an EMBL/GenBank/DDBJ whole genome shotgun (WGS) entry which is preliminary data.</text>
</comment>
<evidence type="ECO:0000256" key="6">
    <source>
        <dbReference type="SAM" id="MobiDB-lite"/>
    </source>
</evidence>
<keyword evidence="5" id="KW-0539">Nucleus</keyword>
<feature type="compositionally biased region" description="Polar residues" evidence="6">
    <location>
        <begin position="457"/>
        <end position="472"/>
    </location>
</feature>
<organism evidence="8 9">
    <name type="scientific">Hydnum rufescens UP504</name>
    <dbReference type="NCBI Taxonomy" id="1448309"/>
    <lineage>
        <taxon>Eukaryota</taxon>
        <taxon>Fungi</taxon>
        <taxon>Dikarya</taxon>
        <taxon>Basidiomycota</taxon>
        <taxon>Agaricomycotina</taxon>
        <taxon>Agaricomycetes</taxon>
        <taxon>Cantharellales</taxon>
        <taxon>Hydnaceae</taxon>
        <taxon>Hydnum</taxon>
    </lineage>
</organism>
<dbReference type="NCBIfam" id="TIGR00585">
    <property type="entry name" value="mutl"/>
    <property type="match status" value="1"/>
</dbReference>
<dbReference type="InterPro" id="IPR032189">
    <property type="entry name" value="Mlh1_C"/>
</dbReference>
<evidence type="ECO:0000256" key="1">
    <source>
        <dbReference type="ARBA" id="ARBA00004123"/>
    </source>
</evidence>
<dbReference type="GO" id="GO:0005524">
    <property type="term" value="F:ATP binding"/>
    <property type="evidence" value="ECO:0007669"/>
    <property type="project" value="InterPro"/>
</dbReference>
<dbReference type="SUPFAM" id="SSF54211">
    <property type="entry name" value="Ribosomal protein S5 domain 2-like"/>
    <property type="match status" value="1"/>
</dbReference>
<dbReference type="InterPro" id="IPR036890">
    <property type="entry name" value="HATPase_C_sf"/>
</dbReference>
<dbReference type="SUPFAM" id="SSF55874">
    <property type="entry name" value="ATPase domain of HSP90 chaperone/DNA topoisomerase II/histidine kinase"/>
    <property type="match status" value="1"/>
</dbReference>
<dbReference type="InterPro" id="IPR002099">
    <property type="entry name" value="MutL/Mlh/PMS"/>
</dbReference>
<dbReference type="GO" id="GO:0061982">
    <property type="term" value="P:meiosis I cell cycle process"/>
    <property type="evidence" value="ECO:0007669"/>
    <property type="project" value="UniProtKB-ARBA"/>
</dbReference>
<dbReference type="EMBL" id="MU129118">
    <property type="protein sequence ID" value="KAF9506257.1"/>
    <property type="molecule type" value="Genomic_DNA"/>
</dbReference>
<comment type="similarity">
    <text evidence="2">Belongs to the DNA mismatch repair MutL/HexB family.</text>
</comment>
<dbReference type="Pfam" id="PF13589">
    <property type="entry name" value="HATPase_c_3"/>
    <property type="match status" value="1"/>
</dbReference>
<evidence type="ECO:0000256" key="2">
    <source>
        <dbReference type="ARBA" id="ARBA00006082"/>
    </source>
</evidence>
<dbReference type="CDD" id="cd16926">
    <property type="entry name" value="HATPase_MutL-MLH-PMS-like"/>
    <property type="match status" value="1"/>
</dbReference>
<dbReference type="InterPro" id="IPR038973">
    <property type="entry name" value="MutL/Mlh/Pms-like"/>
</dbReference>
<feature type="compositionally biased region" description="Basic and acidic residues" evidence="6">
    <location>
        <begin position="279"/>
        <end position="294"/>
    </location>
</feature>
<feature type="compositionally biased region" description="Basic and acidic residues" evidence="6">
    <location>
        <begin position="442"/>
        <end position="453"/>
    </location>
</feature>
<dbReference type="PANTHER" id="PTHR10073">
    <property type="entry name" value="DNA MISMATCH REPAIR PROTEIN MLH, PMS, MUTL"/>
    <property type="match status" value="1"/>
</dbReference>
<protein>
    <recommendedName>
        <fullName evidence="7">DNA mismatch repair protein S5 domain-containing protein</fullName>
    </recommendedName>
</protein>
<feature type="compositionally biased region" description="Acidic residues" evidence="6">
    <location>
        <begin position="295"/>
        <end position="312"/>
    </location>
</feature>
<dbReference type="InterPro" id="IPR014762">
    <property type="entry name" value="DNA_mismatch_repair_CS"/>
</dbReference>
<accession>A0A9P6DLW0</accession>
<proteinExistence type="inferred from homology"/>
<evidence type="ECO:0000313" key="8">
    <source>
        <dbReference type="EMBL" id="KAF9506257.1"/>
    </source>
</evidence>
<dbReference type="PANTHER" id="PTHR10073:SF12">
    <property type="entry name" value="DNA MISMATCH REPAIR PROTEIN MLH1"/>
    <property type="match status" value="1"/>
</dbReference>
<dbReference type="GO" id="GO:0016887">
    <property type="term" value="F:ATP hydrolysis activity"/>
    <property type="evidence" value="ECO:0007669"/>
    <property type="project" value="InterPro"/>
</dbReference>
<dbReference type="Proteomes" id="UP000886523">
    <property type="component" value="Unassembled WGS sequence"/>
</dbReference>
<dbReference type="FunFam" id="3.30.565.10:FF:000003">
    <property type="entry name" value="DNA mismatch repair endonuclease MutL"/>
    <property type="match status" value="1"/>
</dbReference>
<dbReference type="SMART" id="SM01340">
    <property type="entry name" value="DNA_mis_repair"/>
    <property type="match status" value="1"/>
</dbReference>
<dbReference type="GO" id="GO:0030983">
    <property type="term" value="F:mismatched DNA binding"/>
    <property type="evidence" value="ECO:0007669"/>
    <property type="project" value="InterPro"/>
</dbReference>
<dbReference type="InterPro" id="IPR020568">
    <property type="entry name" value="Ribosomal_Su5_D2-typ_SF"/>
</dbReference>
<keyword evidence="4" id="KW-0234">DNA repair</keyword>
<dbReference type="PROSITE" id="PS00058">
    <property type="entry name" value="DNA_MISMATCH_REPAIR_1"/>
    <property type="match status" value="1"/>
</dbReference>
<gene>
    <name evidence="8" type="ORF">BS47DRAFT_1374150</name>
</gene>